<comment type="similarity">
    <text evidence="2">Belongs to the tumor necrosis factor family.</text>
</comment>
<organism evidence="19 20">
    <name type="scientific">Salarias fasciatus</name>
    <name type="common">Jewelled blenny</name>
    <name type="synonym">Blennius fasciatus</name>
    <dbReference type="NCBI Taxonomy" id="181472"/>
    <lineage>
        <taxon>Eukaryota</taxon>
        <taxon>Metazoa</taxon>
        <taxon>Chordata</taxon>
        <taxon>Craniata</taxon>
        <taxon>Vertebrata</taxon>
        <taxon>Euteleostomi</taxon>
        <taxon>Actinopterygii</taxon>
        <taxon>Neopterygii</taxon>
        <taxon>Teleostei</taxon>
        <taxon>Neoteleostei</taxon>
        <taxon>Acanthomorphata</taxon>
        <taxon>Ovalentaria</taxon>
        <taxon>Blenniimorphae</taxon>
        <taxon>Blenniiformes</taxon>
        <taxon>Blennioidei</taxon>
        <taxon>Blenniidae</taxon>
        <taxon>Salariinae</taxon>
        <taxon>Salarias</taxon>
    </lineage>
</organism>
<dbReference type="Pfam" id="PF00229">
    <property type="entry name" value="TNF"/>
    <property type="match status" value="1"/>
</dbReference>
<protein>
    <recommendedName>
        <fullName evidence="4">Lymphotoxin-alpha</fullName>
    </recommendedName>
    <alternativeName>
        <fullName evidence="12">TNF-alpha</fullName>
    </alternativeName>
    <alternativeName>
        <fullName evidence="13">TNF-beta</fullName>
    </alternativeName>
    <alternativeName>
        <fullName evidence="3">Tumor necrosis factor</fullName>
    </alternativeName>
    <alternativeName>
        <fullName evidence="14">Tumor necrosis factor ligand superfamily member 1</fullName>
    </alternativeName>
</protein>
<evidence type="ECO:0000256" key="3">
    <source>
        <dbReference type="ARBA" id="ARBA00013893"/>
    </source>
</evidence>
<dbReference type="PANTHER" id="PTHR11471">
    <property type="entry name" value="TUMOR NECROSIS FACTOR FAMILY MEMBER"/>
    <property type="match status" value="1"/>
</dbReference>
<dbReference type="PANTHER" id="PTHR11471:SF23">
    <property type="entry name" value="TUMOR NECROSIS FACTOR"/>
    <property type="match status" value="1"/>
</dbReference>
<keyword evidence="7" id="KW-0732">Signal</keyword>
<evidence type="ECO:0000256" key="6">
    <source>
        <dbReference type="ARBA" id="ARBA00022692"/>
    </source>
</evidence>
<dbReference type="GO" id="GO:0006955">
    <property type="term" value="P:immune response"/>
    <property type="evidence" value="ECO:0007669"/>
    <property type="project" value="InterPro"/>
</dbReference>
<keyword evidence="11" id="KW-1015">Disulfide bond</keyword>
<evidence type="ECO:0000313" key="20">
    <source>
        <dbReference type="Proteomes" id="UP000472267"/>
    </source>
</evidence>
<evidence type="ECO:0000256" key="12">
    <source>
        <dbReference type="ARBA" id="ARBA00029751"/>
    </source>
</evidence>
<evidence type="ECO:0000256" key="2">
    <source>
        <dbReference type="ARBA" id="ARBA00008670"/>
    </source>
</evidence>
<keyword evidence="20" id="KW-1185">Reference proteome</keyword>
<dbReference type="Gene3D" id="2.60.120.40">
    <property type="match status" value="1"/>
</dbReference>
<gene>
    <name evidence="19" type="primary">LOC115397367</name>
</gene>
<dbReference type="PRINTS" id="PR01236">
    <property type="entry name" value="TNFBETA"/>
</dbReference>
<dbReference type="CDD" id="cd00184">
    <property type="entry name" value="TNF"/>
    <property type="match status" value="1"/>
</dbReference>
<reference evidence="19" key="3">
    <citation type="submission" date="2025-09" db="UniProtKB">
        <authorList>
            <consortium name="Ensembl"/>
        </authorList>
    </citation>
    <scope>IDENTIFICATION</scope>
</reference>
<comment type="subunit">
    <text evidence="16">Homotrimer, and heterotrimer of either two LTB and one LTA subunits or (less prevalent) two LTA and one LTB subunits. Interacts with TNFRSF14.</text>
</comment>
<evidence type="ECO:0000256" key="15">
    <source>
        <dbReference type="ARBA" id="ARBA00046146"/>
    </source>
</evidence>
<proteinExistence type="inferred from homology"/>
<dbReference type="InterPro" id="IPR008983">
    <property type="entry name" value="Tumour_necrosis_fac-like_dom"/>
</dbReference>
<dbReference type="Ensembl" id="ENSSFAT00005012666.1">
    <property type="protein sequence ID" value="ENSSFAP00005012128.1"/>
    <property type="gene ID" value="ENSSFAG00005006731.1"/>
</dbReference>
<keyword evidence="5" id="KW-0202">Cytokine</keyword>
<feature type="region of interest" description="Disordered" evidence="17">
    <location>
        <begin position="61"/>
        <end position="91"/>
    </location>
</feature>
<evidence type="ECO:0000256" key="10">
    <source>
        <dbReference type="ARBA" id="ARBA00023136"/>
    </source>
</evidence>
<feature type="domain" description="THD" evidence="18">
    <location>
        <begin position="37"/>
        <end position="220"/>
    </location>
</feature>
<comment type="subcellular location">
    <subcellularLocation>
        <location evidence="1">Membrane</location>
        <topology evidence="1">Single-pass type II membrane protein</topology>
    </subcellularLocation>
</comment>
<dbReference type="InterPro" id="IPR006052">
    <property type="entry name" value="TNF_dom"/>
</dbReference>
<evidence type="ECO:0000256" key="13">
    <source>
        <dbReference type="ARBA" id="ARBA00033253"/>
    </source>
</evidence>
<dbReference type="SUPFAM" id="SSF49842">
    <property type="entry name" value="TNF-like"/>
    <property type="match status" value="1"/>
</dbReference>
<evidence type="ECO:0000256" key="17">
    <source>
        <dbReference type="SAM" id="MobiDB-lite"/>
    </source>
</evidence>
<evidence type="ECO:0000256" key="16">
    <source>
        <dbReference type="ARBA" id="ARBA00046860"/>
    </source>
</evidence>
<dbReference type="SMART" id="SM00207">
    <property type="entry name" value="TNF"/>
    <property type="match status" value="1"/>
</dbReference>
<dbReference type="GO" id="GO:0005125">
    <property type="term" value="F:cytokine activity"/>
    <property type="evidence" value="ECO:0007669"/>
    <property type="project" value="UniProtKB-KW"/>
</dbReference>
<evidence type="ECO:0000256" key="7">
    <source>
        <dbReference type="ARBA" id="ARBA00022729"/>
    </source>
</evidence>
<evidence type="ECO:0000259" key="18">
    <source>
        <dbReference type="PROSITE" id="PS50049"/>
    </source>
</evidence>
<feature type="compositionally biased region" description="Gly residues" evidence="17">
    <location>
        <begin position="80"/>
        <end position="89"/>
    </location>
</feature>
<comment type="function">
    <text evidence="15">Cytokine that in its homotrimeric form binds to TNFRSF1A/TNFR1, TNFRSF1B/TNFBR and TNFRSF14/HVEM. In its heterotrimeric form with LTB binds to TNFRSF3/LTBR. Lymphotoxin is produced by lymphocytes and is cytotoxic for a wide range of tumor cells in vitro and in vivo.</text>
</comment>
<accession>A0A672FZT9</accession>
<dbReference type="AlphaFoldDB" id="A0A672FZT9"/>
<evidence type="ECO:0000313" key="19">
    <source>
        <dbReference type="Ensembl" id="ENSSFAP00005012128.1"/>
    </source>
</evidence>
<dbReference type="GO" id="GO:0016020">
    <property type="term" value="C:membrane"/>
    <property type="evidence" value="ECO:0007669"/>
    <property type="project" value="UniProtKB-SubCell"/>
</dbReference>
<keyword evidence="9" id="KW-1133">Transmembrane helix</keyword>
<keyword evidence="6" id="KW-0812">Transmembrane</keyword>
<reference evidence="19" key="2">
    <citation type="submission" date="2025-08" db="UniProtKB">
        <authorList>
            <consortium name="Ensembl"/>
        </authorList>
    </citation>
    <scope>IDENTIFICATION</scope>
</reference>
<dbReference type="Proteomes" id="UP000472267">
    <property type="component" value="Chromosome 11"/>
</dbReference>
<dbReference type="PROSITE" id="PS50049">
    <property type="entry name" value="THD_2"/>
    <property type="match status" value="1"/>
</dbReference>
<name>A0A672FZT9_SALFA</name>
<evidence type="ECO:0000256" key="5">
    <source>
        <dbReference type="ARBA" id="ARBA00022514"/>
    </source>
</evidence>
<sequence>MWKVSGSLLLLLALGSGAVLFTWFFNPVLSSETEPVPALALTKLGSNYRTLTLERSLATSGSHTAVPGLPSGSCDEEDGGGGGGGGGGQRLRWRADQGQAFDQGGFRLWNGSVVVPRSGLYFVYSQASFRVACGAGPAPVPLSHGVWRHSDSQGGGAPLMSAVRSACRGPAPADGRGWYDAVYLGGVFQLRRGDRLWTETNRPALLETDDGRTFFGAFAL</sequence>
<evidence type="ECO:0000256" key="1">
    <source>
        <dbReference type="ARBA" id="ARBA00004606"/>
    </source>
</evidence>
<dbReference type="GO" id="GO:0005164">
    <property type="term" value="F:tumor necrosis factor receptor binding"/>
    <property type="evidence" value="ECO:0007669"/>
    <property type="project" value="InterPro"/>
</dbReference>
<reference evidence="19" key="1">
    <citation type="submission" date="2019-06" db="EMBL/GenBank/DDBJ databases">
        <authorList>
            <consortium name="Wellcome Sanger Institute Data Sharing"/>
        </authorList>
    </citation>
    <scope>NUCLEOTIDE SEQUENCE [LARGE SCALE GENOMIC DNA]</scope>
</reference>
<keyword evidence="8" id="KW-0735">Signal-anchor</keyword>
<dbReference type="PRINTS" id="PR01234">
    <property type="entry name" value="TNECROSISFCT"/>
</dbReference>
<evidence type="ECO:0000256" key="11">
    <source>
        <dbReference type="ARBA" id="ARBA00023157"/>
    </source>
</evidence>
<dbReference type="InterPro" id="IPR006053">
    <property type="entry name" value="TNF"/>
</dbReference>
<evidence type="ECO:0000256" key="9">
    <source>
        <dbReference type="ARBA" id="ARBA00022989"/>
    </source>
</evidence>
<evidence type="ECO:0000256" key="14">
    <source>
        <dbReference type="ARBA" id="ARBA00033263"/>
    </source>
</evidence>
<keyword evidence="10" id="KW-0472">Membrane</keyword>
<dbReference type="InterPro" id="IPR002960">
    <property type="entry name" value="TNF_beta"/>
</dbReference>
<dbReference type="GO" id="GO:0005615">
    <property type="term" value="C:extracellular space"/>
    <property type="evidence" value="ECO:0007669"/>
    <property type="project" value="UniProtKB-KW"/>
</dbReference>
<evidence type="ECO:0000256" key="8">
    <source>
        <dbReference type="ARBA" id="ARBA00022968"/>
    </source>
</evidence>
<evidence type="ECO:0000256" key="4">
    <source>
        <dbReference type="ARBA" id="ARBA00018403"/>
    </source>
</evidence>